<feature type="compositionally biased region" description="Basic and acidic residues" evidence="1">
    <location>
        <begin position="1"/>
        <end position="11"/>
    </location>
</feature>
<name>A0A917RGT8_9ACTN</name>
<dbReference type="AlphaFoldDB" id="A0A917RGT8"/>
<evidence type="ECO:0000313" key="2">
    <source>
        <dbReference type="EMBL" id="GGL05842.1"/>
    </source>
</evidence>
<dbReference type="Proteomes" id="UP000645217">
    <property type="component" value="Unassembled WGS sequence"/>
</dbReference>
<organism evidence="2 3">
    <name type="scientific">Sphaerisporangium melleum</name>
    <dbReference type="NCBI Taxonomy" id="321316"/>
    <lineage>
        <taxon>Bacteria</taxon>
        <taxon>Bacillati</taxon>
        <taxon>Actinomycetota</taxon>
        <taxon>Actinomycetes</taxon>
        <taxon>Streptosporangiales</taxon>
        <taxon>Streptosporangiaceae</taxon>
        <taxon>Sphaerisporangium</taxon>
    </lineage>
</organism>
<dbReference type="EMBL" id="BMNT01000034">
    <property type="protein sequence ID" value="GGL05842.1"/>
    <property type="molecule type" value="Genomic_DNA"/>
</dbReference>
<gene>
    <name evidence="2" type="ORF">GCM10007964_55120</name>
</gene>
<keyword evidence="3" id="KW-1185">Reference proteome</keyword>
<feature type="region of interest" description="Disordered" evidence="1">
    <location>
        <begin position="1"/>
        <end position="74"/>
    </location>
</feature>
<dbReference type="RefSeq" id="WP_189165950.1">
    <property type="nucleotide sequence ID" value="NZ_BMNT01000034.1"/>
</dbReference>
<reference evidence="2" key="1">
    <citation type="journal article" date="2014" name="Int. J. Syst. Evol. Microbiol.">
        <title>Complete genome sequence of Corynebacterium casei LMG S-19264T (=DSM 44701T), isolated from a smear-ripened cheese.</title>
        <authorList>
            <consortium name="US DOE Joint Genome Institute (JGI-PGF)"/>
            <person name="Walter F."/>
            <person name="Albersmeier A."/>
            <person name="Kalinowski J."/>
            <person name="Ruckert C."/>
        </authorList>
    </citation>
    <scope>NUCLEOTIDE SEQUENCE</scope>
    <source>
        <strain evidence="2">JCM 13064</strain>
    </source>
</reference>
<proteinExistence type="predicted"/>
<feature type="compositionally biased region" description="Basic and acidic residues" evidence="1">
    <location>
        <begin position="19"/>
        <end position="37"/>
    </location>
</feature>
<reference evidence="2" key="2">
    <citation type="submission" date="2020-09" db="EMBL/GenBank/DDBJ databases">
        <authorList>
            <person name="Sun Q."/>
            <person name="Ohkuma M."/>
        </authorList>
    </citation>
    <scope>NUCLEOTIDE SEQUENCE</scope>
    <source>
        <strain evidence="2">JCM 13064</strain>
    </source>
</reference>
<protein>
    <submittedName>
        <fullName evidence="2">Uncharacterized protein</fullName>
    </submittedName>
</protein>
<sequence>MVDSENSRNGDEDSQAAEPRGRLGDHPNGHREDRGGAEEAESGDERDERSPEDEHDGNAPGSGRSFLLGLAWWP</sequence>
<evidence type="ECO:0000313" key="3">
    <source>
        <dbReference type="Proteomes" id="UP000645217"/>
    </source>
</evidence>
<comment type="caution">
    <text evidence="2">The sequence shown here is derived from an EMBL/GenBank/DDBJ whole genome shotgun (WGS) entry which is preliminary data.</text>
</comment>
<evidence type="ECO:0000256" key="1">
    <source>
        <dbReference type="SAM" id="MobiDB-lite"/>
    </source>
</evidence>
<accession>A0A917RGT8</accession>
<feature type="compositionally biased region" description="Acidic residues" evidence="1">
    <location>
        <begin position="38"/>
        <end position="55"/>
    </location>
</feature>